<dbReference type="AlphaFoldDB" id="A0A4S8X3B1"/>
<accession>A0A4S8X3B1</accession>
<dbReference type="EMBL" id="QZAL01000202">
    <property type="protein sequence ID" value="THW33683.1"/>
    <property type="molecule type" value="Genomic_DNA"/>
</dbReference>
<reference evidence="3 4" key="1">
    <citation type="submission" date="2018-10" db="EMBL/GenBank/DDBJ databases">
        <title>Fifty Aureobasidium pullulans genomes reveal a recombining polyextremotolerant generalist.</title>
        <authorList>
            <person name="Gostincar C."/>
            <person name="Turk M."/>
            <person name="Zajc J."/>
            <person name="Gunde-Cimerman N."/>
        </authorList>
    </citation>
    <scope>NUCLEOTIDE SEQUENCE [LARGE SCALE GENOMIC DNA]</scope>
    <source>
        <strain evidence="3 4">EXF-11013</strain>
    </source>
</reference>
<keyword evidence="2" id="KW-1133">Transmembrane helix</keyword>
<feature type="transmembrane region" description="Helical" evidence="2">
    <location>
        <begin position="71"/>
        <end position="93"/>
    </location>
</feature>
<organism evidence="3 4">
    <name type="scientific">Aureobasidium pullulans</name>
    <name type="common">Black yeast</name>
    <name type="synonym">Pullularia pullulans</name>
    <dbReference type="NCBI Taxonomy" id="5580"/>
    <lineage>
        <taxon>Eukaryota</taxon>
        <taxon>Fungi</taxon>
        <taxon>Dikarya</taxon>
        <taxon>Ascomycota</taxon>
        <taxon>Pezizomycotina</taxon>
        <taxon>Dothideomycetes</taxon>
        <taxon>Dothideomycetidae</taxon>
        <taxon>Dothideales</taxon>
        <taxon>Saccotheciaceae</taxon>
        <taxon>Aureobasidium</taxon>
    </lineage>
</organism>
<evidence type="ECO:0000313" key="4">
    <source>
        <dbReference type="Proteomes" id="UP000310687"/>
    </source>
</evidence>
<feature type="compositionally biased region" description="Polar residues" evidence="1">
    <location>
        <begin position="310"/>
        <end position="321"/>
    </location>
</feature>
<evidence type="ECO:0000256" key="2">
    <source>
        <dbReference type="SAM" id="Phobius"/>
    </source>
</evidence>
<sequence>MRVGLLAATCSLDDIAEFLIIPVLLELGLVILIAVHAGITMVCHLFAKVFHLDGLVGQLCTPAILTSMRHVLRHLITFISIVTKALFDIAVGLCDDLTKDDPPGAQWTHLGRVFTAMMLTAVESKCSVHLVTVRVFILAFWFWTATSWLALFVFGVKWVKCKVVVKDTKSTDTDKMLTDLVNCIVMLKDRIVSLENAAAIQEKSIARLLSQDTAIIPDDLSSKKSSDCFDSDSCTEGQLTPATNDDGVLQDCSGAVSDCSEASSVQYTPNSSTTTTSAVIYTPLSVTSVHGHGNNAVSSGINDTQKRSDSGGSTHSGMPVLTSTTTKTIDELPIATPEVKPSNMEISSLHNIRPESSVNARSQAPWDRLTMPVQLALLRWLAPTSLNEPDPFVVPKLLEIRERVHLETVSDDVAKELQAQLKNAKMMGKRRMKEVKSPQSQTMKKFQLCTDDEKGKFVMLDWNIDAYQNIFENLEDAEIEIDEALEFIGKYR</sequence>
<keyword evidence="2" id="KW-0812">Transmembrane</keyword>
<evidence type="ECO:0000256" key="1">
    <source>
        <dbReference type="SAM" id="MobiDB-lite"/>
    </source>
</evidence>
<dbReference type="Proteomes" id="UP000310687">
    <property type="component" value="Unassembled WGS sequence"/>
</dbReference>
<evidence type="ECO:0000313" key="3">
    <source>
        <dbReference type="EMBL" id="THW33683.1"/>
    </source>
</evidence>
<feature type="region of interest" description="Disordered" evidence="1">
    <location>
        <begin position="293"/>
        <end position="321"/>
    </location>
</feature>
<name>A0A4S8X3B1_AURPU</name>
<keyword evidence="2" id="KW-0472">Membrane</keyword>
<comment type="caution">
    <text evidence="3">The sequence shown here is derived from an EMBL/GenBank/DDBJ whole genome shotgun (WGS) entry which is preliminary data.</text>
</comment>
<gene>
    <name evidence="3" type="ORF">D6D22_08997</name>
</gene>
<protein>
    <submittedName>
        <fullName evidence="3">Uncharacterized protein</fullName>
    </submittedName>
</protein>
<feature type="transmembrane region" description="Helical" evidence="2">
    <location>
        <begin position="135"/>
        <end position="159"/>
    </location>
</feature>
<proteinExistence type="predicted"/>